<dbReference type="AlphaFoldDB" id="A0A2U1E248"/>
<accession>A0A2U1E248</accession>
<protein>
    <submittedName>
        <fullName evidence="4">Helix-turn-helix protein</fullName>
    </submittedName>
</protein>
<dbReference type="InterPro" id="IPR055247">
    <property type="entry name" value="InsJ-like_HTH"/>
</dbReference>
<dbReference type="InterPro" id="IPR009057">
    <property type="entry name" value="Homeodomain-like_sf"/>
</dbReference>
<comment type="similarity">
    <text evidence="1">Belongs to the IS150/IS1296 orfA family.</text>
</comment>
<comment type="caution">
    <text evidence="4">The sequence shown here is derived from an EMBL/GenBank/DDBJ whole genome shotgun (WGS) entry which is preliminary data.</text>
</comment>
<organism evidence="4 5">
    <name type="scientific">Ezakiella coagulans</name>
    <dbReference type="NCBI Taxonomy" id="46507"/>
    <lineage>
        <taxon>Bacteria</taxon>
        <taxon>Bacillati</taxon>
        <taxon>Bacillota</taxon>
        <taxon>Tissierellia</taxon>
        <taxon>Ezakiella</taxon>
    </lineage>
</organism>
<evidence type="ECO:0000259" key="3">
    <source>
        <dbReference type="Pfam" id="PF13518"/>
    </source>
</evidence>
<feature type="domain" description="Insertion element IS150 protein InsJ-like helix-turn-helix" evidence="3">
    <location>
        <begin position="81"/>
        <end position="129"/>
    </location>
</feature>
<evidence type="ECO:0000256" key="1">
    <source>
        <dbReference type="ARBA" id="ARBA00038232"/>
    </source>
</evidence>
<evidence type="ECO:0000313" key="4">
    <source>
        <dbReference type="EMBL" id="PVY93779.1"/>
    </source>
</evidence>
<dbReference type="EMBL" id="QEKV01000009">
    <property type="protein sequence ID" value="PVY93779.1"/>
    <property type="molecule type" value="Genomic_DNA"/>
</dbReference>
<keyword evidence="5" id="KW-1185">Reference proteome</keyword>
<dbReference type="InterPro" id="IPR036388">
    <property type="entry name" value="WH-like_DNA-bd_sf"/>
</dbReference>
<dbReference type="InterPro" id="IPR052057">
    <property type="entry name" value="IS150/IS1296_orfA-like"/>
</dbReference>
<dbReference type="Proteomes" id="UP000245793">
    <property type="component" value="Unassembled WGS sequence"/>
</dbReference>
<proteinExistence type="inferred from homology"/>
<dbReference type="SUPFAM" id="SSF46689">
    <property type="entry name" value="Homeodomain-like"/>
    <property type="match status" value="1"/>
</dbReference>
<gene>
    <name evidence="4" type="ORF">C7381_10944</name>
</gene>
<dbReference type="PANTHER" id="PTHR33795:SF1">
    <property type="entry name" value="INSERTION ELEMENT IS150 PROTEIN INSJ"/>
    <property type="match status" value="1"/>
</dbReference>
<feature type="region of interest" description="Disordered" evidence="2">
    <location>
        <begin position="127"/>
        <end position="149"/>
    </location>
</feature>
<evidence type="ECO:0000256" key="2">
    <source>
        <dbReference type="SAM" id="MobiDB-lite"/>
    </source>
</evidence>
<dbReference type="PANTHER" id="PTHR33795">
    <property type="entry name" value="INSERTION ELEMENT IS150 PROTEIN INSJ"/>
    <property type="match status" value="1"/>
</dbReference>
<reference evidence="4 5" key="1">
    <citation type="submission" date="2018-04" db="EMBL/GenBank/DDBJ databases">
        <title>Genomic Encyclopedia of Type Strains, Phase IV (KMG-IV): sequencing the most valuable type-strain genomes for metagenomic binning, comparative biology and taxonomic classification.</title>
        <authorList>
            <person name="Goeker M."/>
        </authorList>
    </citation>
    <scope>NUCLEOTIDE SEQUENCE [LARGE SCALE GENOMIC DNA]</scope>
    <source>
        <strain evidence="4 5">DSM 20705</strain>
    </source>
</reference>
<dbReference type="Pfam" id="PF13518">
    <property type="entry name" value="HTH_28"/>
    <property type="match status" value="1"/>
</dbReference>
<dbReference type="Gene3D" id="1.10.10.10">
    <property type="entry name" value="Winged helix-like DNA-binding domain superfamily/Winged helix DNA-binding domain"/>
    <property type="match status" value="1"/>
</dbReference>
<sequence>MYPLYWTTSKEGIIMRYSYEYKKECVELYRQGKWMETPEGVKPHTFRGKIQNWSKLVDFHGEEILKHKEQNKDWSAEEKFKFISKVLAGNSCNSVAIEAGISNGQLYSWIYKYKKFGYNSLEFKKRGRPSKMKDNNENTNIEPNPLNESEREELIRLREEVRYLKTAHAVEKKLEALRREKYAAYLKAKKQQSSEN</sequence>
<evidence type="ECO:0000313" key="5">
    <source>
        <dbReference type="Proteomes" id="UP000245793"/>
    </source>
</evidence>
<name>A0A2U1E248_9FIRM</name>